<comment type="caution">
    <text evidence="2">The sequence shown here is derived from an EMBL/GenBank/DDBJ whole genome shotgun (WGS) entry which is preliminary data.</text>
</comment>
<reference evidence="2" key="1">
    <citation type="journal article" date="2021" name="PeerJ">
        <title>Extensive microbial diversity within the chicken gut microbiome revealed by metagenomics and culture.</title>
        <authorList>
            <person name="Gilroy R."/>
            <person name="Ravi A."/>
            <person name="Getino M."/>
            <person name="Pursley I."/>
            <person name="Horton D.L."/>
            <person name="Alikhan N.F."/>
            <person name="Baker D."/>
            <person name="Gharbi K."/>
            <person name="Hall N."/>
            <person name="Watson M."/>
            <person name="Adriaenssens E.M."/>
            <person name="Foster-Nyarko E."/>
            <person name="Jarju S."/>
            <person name="Secka A."/>
            <person name="Antonio M."/>
            <person name="Oren A."/>
            <person name="Chaudhuri R.R."/>
            <person name="La Ragione R."/>
            <person name="Hildebrand F."/>
            <person name="Pallen M.J."/>
        </authorList>
    </citation>
    <scope>NUCLEOTIDE SEQUENCE</scope>
    <source>
        <strain evidence="2">ChiW4-1371</strain>
    </source>
</reference>
<reference evidence="2" key="2">
    <citation type="submission" date="2021-04" db="EMBL/GenBank/DDBJ databases">
        <authorList>
            <person name="Gilroy R."/>
        </authorList>
    </citation>
    <scope>NUCLEOTIDE SEQUENCE</scope>
    <source>
        <strain evidence="2">ChiW4-1371</strain>
    </source>
</reference>
<feature type="transmembrane region" description="Helical" evidence="1">
    <location>
        <begin position="46"/>
        <end position="64"/>
    </location>
</feature>
<evidence type="ECO:0000313" key="2">
    <source>
        <dbReference type="EMBL" id="HIZ89551.1"/>
    </source>
</evidence>
<feature type="transmembrane region" description="Helical" evidence="1">
    <location>
        <begin position="69"/>
        <end position="87"/>
    </location>
</feature>
<feature type="transmembrane region" description="Helical" evidence="1">
    <location>
        <begin position="93"/>
        <end position="113"/>
    </location>
</feature>
<feature type="transmembrane region" description="Helical" evidence="1">
    <location>
        <begin position="7"/>
        <end position="26"/>
    </location>
</feature>
<evidence type="ECO:0000256" key="1">
    <source>
        <dbReference type="SAM" id="Phobius"/>
    </source>
</evidence>
<keyword evidence="1" id="KW-0812">Transmembrane</keyword>
<accession>A0A9D2GUN8</accession>
<dbReference type="Proteomes" id="UP000824176">
    <property type="component" value="Unassembled WGS sequence"/>
</dbReference>
<keyword evidence="1" id="KW-0472">Membrane</keyword>
<dbReference type="EMBL" id="DXAQ01000098">
    <property type="protein sequence ID" value="HIZ89551.1"/>
    <property type="molecule type" value="Genomic_DNA"/>
</dbReference>
<gene>
    <name evidence="2" type="ORF">H9804_06375</name>
</gene>
<organism evidence="2 3">
    <name type="scientific">Candidatus Mucispirillum faecigallinarum</name>
    <dbReference type="NCBI Taxonomy" id="2838699"/>
    <lineage>
        <taxon>Bacteria</taxon>
        <taxon>Pseudomonadati</taxon>
        <taxon>Deferribacterota</taxon>
        <taxon>Deferribacteres</taxon>
        <taxon>Deferribacterales</taxon>
        <taxon>Mucispirillaceae</taxon>
        <taxon>Mucispirillum</taxon>
    </lineage>
</organism>
<name>A0A9D2GUN8_9BACT</name>
<keyword evidence="1" id="KW-1133">Transmembrane helix</keyword>
<evidence type="ECO:0000313" key="3">
    <source>
        <dbReference type="Proteomes" id="UP000824176"/>
    </source>
</evidence>
<dbReference type="AlphaFoldDB" id="A0A9D2GUN8"/>
<sequence length="118" mass="12574">MKQNKVTLILGVVGLVLWVYTIYSSIPLAKHLNFNTLKMILENMLSIENLITPAGFIIAIVGAVISNKIAVIAGGVISIIMPVYGIIDEGNTDIFVILSILISAAIIVISAAGKKLKL</sequence>
<proteinExistence type="predicted"/>
<protein>
    <submittedName>
        <fullName evidence="2">Uncharacterized protein</fullName>
    </submittedName>
</protein>